<evidence type="ECO:0000256" key="9">
    <source>
        <dbReference type="SAM" id="MobiDB-lite"/>
    </source>
</evidence>
<dbReference type="REBASE" id="856837">
    <property type="entry name" value="M.SspP10A9ORF10475P"/>
</dbReference>
<keyword evidence="5" id="KW-0680">Restriction system</keyword>
<evidence type="ECO:0000259" key="10">
    <source>
        <dbReference type="Pfam" id="PF01555"/>
    </source>
</evidence>
<keyword evidence="2" id="KW-0489">Methyltransferase</keyword>
<protein>
    <recommendedName>
        <fullName evidence="8">Methyltransferase</fullName>
        <ecNumber evidence="8">2.1.1.-</ecNumber>
    </recommendedName>
</protein>
<accession>A0AB39KYI4</accession>
<dbReference type="PROSITE" id="PS00093">
    <property type="entry name" value="N4_MTASE"/>
    <property type="match status" value="1"/>
</dbReference>
<dbReference type="Pfam" id="PF01555">
    <property type="entry name" value="N6_N4_Mtase"/>
    <property type="match status" value="1"/>
</dbReference>
<dbReference type="EC" id="2.1.1.-" evidence="8"/>
<evidence type="ECO:0000313" key="11">
    <source>
        <dbReference type="EMBL" id="XDP43745.1"/>
    </source>
</evidence>
<keyword evidence="4" id="KW-0949">S-adenosyl-L-methionine</keyword>
<dbReference type="GO" id="GO:0009307">
    <property type="term" value="P:DNA restriction-modification system"/>
    <property type="evidence" value="ECO:0007669"/>
    <property type="project" value="UniProtKB-KW"/>
</dbReference>
<comment type="similarity">
    <text evidence="1">Belongs to the N(4)/N(6)-methyltransferase family. N(4) subfamily.</text>
</comment>
<evidence type="ECO:0000256" key="6">
    <source>
        <dbReference type="ARBA" id="ARBA00023125"/>
    </source>
</evidence>
<dbReference type="GO" id="GO:0015667">
    <property type="term" value="F:site-specific DNA-methyltransferase (cytosine-N4-specific) activity"/>
    <property type="evidence" value="ECO:0007669"/>
    <property type="project" value="UniProtKB-EC"/>
</dbReference>
<dbReference type="RefSeq" id="WP_369044671.1">
    <property type="nucleotide sequence ID" value="NZ_CP163302.1"/>
</dbReference>
<keyword evidence="3" id="KW-0808">Transferase</keyword>
<sequence>MTEPLNRILVGDALATLQRLAPGSVDMCLTSPPYFRLRDYDDAGQLGLEPHVDDWATAVRDIAREVHRVLVPTGTLWLNLGDTYAMHPRQGAPAKGLLLAPERVARLLQEDGWILRNKIVWAKPNPMPSSVRDRLTAAHEVIYLFAKQSHYHFDLSAIRAPHTSPTSKRRRAASRHPPRRQDWRGPNANRTNGLSALQREGRAGHPLGKNPGDVWTIPTAPGTGSHHAAFPRALAERCILAGAPAARCRTCHAPWTSPVRRLGHSAVRLALQPQCTHTGIPEPGVVLDPFIGSGTTAVVAEGLDRNWIGIELNPIYAREATQRIHGTRAA</sequence>
<dbReference type="AlphaFoldDB" id="A0AB39KYI4"/>
<evidence type="ECO:0000256" key="4">
    <source>
        <dbReference type="ARBA" id="ARBA00022691"/>
    </source>
</evidence>
<feature type="region of interest" description="Disordered" evidence="9">
    <location>
        <begin position="157"/>
        <end position="192"/>
    </location>
</feature>
<comment type="catalytic activity">
    <reaction evidence="7">
        <text>a 2'-deoxycytidine in DNA + S-adenosyl-L-methionine = an N(4)-methyl-2'-deoxycytidine in DNA + S-adenosyl-L-homocysteine + H(+)</text>
        <dbReference type="Rhea" id="RHEA:16857"/>
        <dbReference type="Rhea" id="RHEA-COMP:11369"/>
        <dbReference type="Rhea" id="RHEA-COMP:13674"/>
        <dbReference type="ChEBI" id="CHEBI:15378"/>
        <dbReference type="ChEBI" id="CHEBI:57856"/>
        <dbReference type="ChEBI" id="CHEBI:59789"/>
        <dbReference type="ChEBI" id="CHEBI:85452"/>
        <dbReference type="ChEBI" id="CHEBI:137933"/>
        <dbReference type="EC" id="2.1.1.113"/>
    </reaction>
</comment>
<evidence type="ECO:0000256" key="8">
    <source>
        <dbReference type="RuleBase" id="RU362026"/>
    </source>
</evidence>
<name>A0AB39KYI4_9MICC</name>
<reference evidence="11" key="1">
    <citation type="submission" date="2024-07" db="EMBL/GenBank/DDBJ databases">
        <authorList>
            <person name="fu j."/>
        </authorList>
    </citation>
    <scope>NUCLEOTIDE SEQUENCE</scope>
    <source>
        <strain evidence="11">P10A9</strain>
    </source>
</reference>
<evidence type="ECO:0000256" key="1">
    <source>
        <dbReference type="ARBA" id="ARBA00010203"/>
    </source>
</evidence>
<dbReference type="SUPFAM" id="SSF53335">
    <property type="entry name" value="S-adenosyl-L-methionine-dependent methyltransferases"/>
    <property type="match status" value="1"/>
</dbReference>
<evidence type="ECO:0000256" key="7">
    <source>
        <dbReference type="ARBA" id="ARBA00049120"/>
    </source>
</evidence>
<dbReference type="GO" id="GO:0008170">
    <property type="term" value="F:N-methyltransferase activity"/>
    <property type="evidence" value="ECO:0007669"/>
    <property type="project" value="InterPro"/>
</dbReference>
<feature type="domain" description="DNA methylase N-4/N-6" evidence="10">
    <location>
        <begin position="25"/>
        <end position="321"/>
    </location>
</feature>
<evidence type="ECO:0000256" key="3">
    <source>
        <dbReference type="ARBA" id="ARBA00022679"/>
    </source>
</evidence>
<evidence type="ECO:0000256" key="2">
    <source>
        <dbReference type="ARBA" id="ARBA00022603"/>
    </source>
</evidence>
<dbReference type="EMBL" id="CP163302">
    <property type="protein sequence ID" value="XDP43745.1"/>
    <property type="molecule type" value="Genomic_DNA"/>
</dbReference>
<proteinExistence type="inferred from homology"/>
<keyword evidence="6" id="KW-0238">DNA-binding</keyword>
<feature type="compositionally biased region" description="Basic residues" evidence="9">
    <location>
        <begin position="167"/>
        <end position="178"/>
    </location>
</feature>
<gene>
    <name evidence="11" type="ORF">AB5L97_10475</name>
</gene>
<dbReference type="InterPro" id="IPR001091">
    <property type="entry name" value="RM_Methyltransferase"/>
</dbReference>
<dbReference type="Gene3D" id="3.40.50.150">
    <property type="entry name" value="Vaccinia Virus protein VP39"/>
    <property type="match status" value="1"/>
</dbReference>
<dbReference type="InterPro" id="IPR017985">
    <property type="entry name" value="MeTrfase_CN4_CS"/>
</dbReference>
<evidence type="ECO:0000256" key="5">
    <source>
        <dbReference type="ARBA" id="ARBA00022747"/>
    </source>
</evidence>
<dbReference type="GO" id="GO:0032259">
    <property type="term" value="P:methylation"/>
    <property type="evidence" value="ECO:0007669"/>
    <property type="project" value="UniProtKB-KW"/>
</dbReference>
<organism evidence="11">
    <name type="scientific">Sinomonas puerhi</name>
    <dbReference type="NCBI Taxonomy" id="3238584"/>
    <lineage>
        <taxon>Bacteria</taxon>
        <taxon>Bacillati</taxon>
        <taxon>Actinomycetota</taxon>
        <taxon>Actinomycetes</taxon>
        <taxon>Micrococcales</taxon>
        <taxon>Micrococcaceae</taxon>
        <taxon>Sinomonas</taxon>
    </lineage>
</organism>
<dbReference type="PRINTS" id="PR00508">
    <property type="entry name" value="S21N4MTFRASE"/>
</dbReference>
<dbReference type="InterPro" id="IPR002941">
    <property type="entry name" value="DNA_methylase_N4/N6"/>
</dbReference>
<dbReference type="GO" id="GO:0003677">
    <property type="term" value="F:DNA binding"/>
    <property type="evidence" value="ECO:0007669"/>
    <property type="project" value="UniProtKB-KW"/>
</dbReference>
<dbReference type="KEGG" id="spue:AB5L97_10475"/>
<dbReference type="InterPro" id="IPR029063">
    <property type="entry name" value="SAM-dependent_MTases_sf"/>
</dbReference>